<dbReference type="Proteomes" id="UP000615446">
    <property type="component" value="Unassembled WGS sequence"/>
</dbReference>
<evidence type="ECO:0000313" key="3">
    <source>
        <dbReference type="Proteomes" id="UP000615446"/>
    </source>
</evidence>
<evidence type="ECO:0000256" key="1">
    <source>
        <dbReference type="SAM" id="MobiDB-lite"/>
    </source>
</evidence>
<comment type="caution">
    <text evidence="2">The sequence shown here is derived from an EMBL/GenBank/DDBJ whole genome shotgun (WGS) entry which is preliminary data.</text>
</comment>
<sequence length="68" mass="7983">MSKLTEELSKSSSNPIITTEDKQLINKENTESIENESQRHNKEAKNKEKENEEYIESSSRKHICLQKF</sequence>
<name>A0A8H3MAA9_9GLOM</name>
<dbReference type="EMBL" id="BLAL01000291">
    <property type="protein sequence ID" value="GET00771.1"/>
    <property type="molecule type" value="Genomic_DNA"/>
</dbReference>
<evidence type="ECO:0000313" key="2">
    <source>
        <dbReference type="EMBL" id="GET00771.1"/>
    </source>
</evidence>
<feature type="compositionally biased region" description="Basic and acidic residues" evidence="1">
    <location>
        <begin position="19"/>
        <end position="52"/>
    </location>
</feature>
<proteinExistence type="predicted"/>
<feature type="region of interest" description="Disordered" evidence="1">
    <location>
        <begin position="1"/>
        <end position="59"/>
    </location>
</feature>
<accession>A0A8H3MAA9</accession>
<dbReference type="AlphaFoldDB" id="A0A8H3MAA9"/>
<protein>
    <submittedName>
        <fullName evidence="2">Uncharacterized protein</fullName>
    </submittedName>
</protein>
<gene>
    <name evidence="2" type="ORF">RCL2_002721400</name>
</gene>
<reference evidence="2" key="1">
    <citation type="submission" date="2019-10" db="EMBL/GenBank/DDBJ databases">
        <title>Conservation and host-specific expression of non-tandemly repeated heterogenous ribosome RNA gene in arbuscular mycorrhizal fungi.</title>
        <authorList>
            <person name="Maeda T."/>
            <person name="Kobayashi Y."/>
            <person name="Nakagawa T."/>
            <person name="Ezawa T."/>
            <person name="Yamaguchi K."/>
            <person name="Bino T."/>
            <person name="Nishimoto Y."/>
            <person name="Shigenobu S."/>
            <person name="Kawaguchi M."/>
        </authorList>
    </citation>
    <scope>NUCLEOTIDE SEQUENCE</scope>
    <source>
        <strain evidence="2">HR1</strain>
    </source>
</reference>
<organism evidence="2 3">
    <name type="scientific">Rhizophagus clarus</name>
    <dbReference type="NCBI Taxonomy" id="94130"/>
    <lineage>
        <taxon>Eukaryota</taxon>
        <taxon>Fungi</taxon>
        <taxon>Fungi incertae sedis</taxon>
        <taxon>Mucoromycota</taxon>
        <taxon>Glomeromycotina</taxon>
        <taxon>Glomeromycetes</taxon>
        <taxon>Glomerales</taxon>
        <taxon>Glomeraceae</taxon>
        <taxon>Rhizophagus</taxon>
    </lineage>
</organism>